<feature type="coiled-coil region" evidence="1">
    <location>
        <begin position="470"/>
        <end position="553"/>
    </location>
</feature>
<protein>
    <submittedName>
        <fullName evidence="3">Uncharacterized protein</fullName>
    </submittedName>
</protein>
<comment type="caution">
    <text evidence="3">The sequence shown here is derived from an EMBL/GenBank/DDBJ whole genome shotgun (WGS) entry which is preliminary data.</text>
</comment>
<dbReference type="EMBL" id="JABANO010031140">
    <property type="protein sequence ID" value="KAF4710738.1"/>
    <property type="molecule type" value="Genomic_DNA"/>
</dbReference>
<dbReference type="Proteomes" id="UP000553632">
    <property type="component" value="Unassembled WGS sequence"/>
</dbReference>
<gene>
    <name evidence="3" type="ORF">FOZ63_031785</name>
</gene>
<keyword evidence="1" id="KW-0175">Coiled coil</keyword>
<feature type="region of interest" description="Disordered" evidence="2">
    <location>
        <begin position="186"/>
        <end position="242"/>
    </location>
</feature>
<feature type="coiled-coil region" evidence="1">
    <location>
        <begin position="301"/>
        <end position="376"/>
    </location>
</feature>
<feature type="region of interest" description="Disordered" evidence="2">
    <location>
        <begin position="645"/>
        <end position="666"/>
    </location>
</feature>
<reference evidence="3 4" key="1">
    <citation type="submission" date="2020-04" db="EMBL/GenBank/DDBJ databases">
        <title>Perkinsus olseni comparative genomics.</title>
        <authorList>
            <person name="Bogema D.R."/>
        </authorList>
    </citation>
    <scope>NUCLEOTIDE SEQUENCE [LARGE SCALE GENOMIC DNA]</scope>
    <source>
        <strain evidence="3 4">ATCC PRA-207</strain>
    </source>
</reference>
<evidence type="ECO:0000313" key="4">
    <source>
        <dbReference type="Proteomes" id="UP000553632"/>
    </source>
</evidence>
<dbReference type="AlphaFoldDB" id="A0A7J6QQY1"/>
<evidence type="ECO:0000256" key="1">
    <source>
        <dbReference type="SAM" id="Coils"/>
    </source>
</evidence>
<proteinExistence type="predicted"/>
<organism evidence="3 4">
    <name type="scientific">Perkinsus olseni</name>
    <name type="common">Perkinsus atlanticus</name>
    <dbReference type="NCBI Taxonomy" id="32597"/>
    <lineage>
        <taxon>Eukaryota</taxon>
        <taxon>Sar</taxon>
        <taxon>Alveolata</taxon>
        <taxon>Perkinsozoa</taxon>
        <taxon>Perkinsea</taxon>
        <taxon>Perkinsida</taxon>
        <taxon>Perkinsidae</taxon>
        <taxon>Perkinsus</taxon>
    </lineage>
</organism>
<evidence type="ECO:0000256" key="2">
    <source>
        <dbReference type="SAM" id="MobiDB-lite"/>
    </source>
</evidence>
<name>A0A7J6QQY1_PEROL</name>
<evidence type="ECO:0000313" key="3">
    <source>
        <dbReference type="EMBL" id="KAF4710738.1"/>
    </source>
</evidence>
<feature type="region of interest" description="Disordered" evidence="2">
    <location>
        <begin position="587"/>
        <end position="620"/>
    </location>
</feature>
<keyword evidence="4" id="KW-1185">Reference proteome</keyword>
<feature type="compositionally biased region" description="Polar residues" evidence="2">
    <location>
        <begin position="589"/>
        <end position="598"/>
    </location>
</feature>
<sequence length="713" mass="82256">MNFIFSPLKPEDTESDRREYEEELGRFQDMQQKYTEGFRKHEEEAERLAHAAIAQLPADLYDEAIRSEPEALPRELKLHVMYYNQFRQDLTELEQVKLQLFHNLMYIRYPHYEHKRRSPEKFWVPENRIMSRQQEAALKQKEAAHRLSGRCSRWSSWSIVLEVGQESPFILDGDGHRNMTVKAPSLDQEALKSPQSSLEPDLVGSSFGSTRDNSLKAPSIEQYSLEDTRRADKSAGFPKNNRPSSALYDFESHLRSLLPPKFYRTFGADSFLSAAAHKSGRTRRVRIKSKSREEKRELINLWREEKLRQAQKKDLEALEEQKAEERLRRRQEAARRRRAEILKERLYEYELDREMMKESREQEKEADRIRAKLTAQRDARRRQLIKQKVAEWRESGLIEDPPVASATSDSRGDGLPFELRPNAKYGIRSYAATHPAPVKLPPMAGLGRGRGSSEECTRLLKELHRRKLTETRMADEIDRLERERANLKAQLADVVEGLRQRQRDLCSASTDLEVSRQLEREASLEAERSHRELDRLRLENARLKRELEDRTRDGALLLVEREQTMQHLRQALASATSWALENDEAKAAPQQSPITAKTSPPPTLDVELGLGPTTSPAQRSDYFETYDTSECTIVDAAQQPKLTPVKPIVSELQTEPRSSLRSRRSGYASRNVADLRFSPGCVSEASSRASIRSGDVDSHDSVLVQLWSEFRAV</sequence>
<accession>A0A7J6QQY1</accession>